<gene>
    <name evidence="1" type="ORF">PARHAE_01812</name>
</gene>
<dbReference type="Gene3D" id="6.10.250.2750">
    <property type="match status" value="1"/>
</dbReference>
<name>A0A447IM86_9RHOB</name>
<organism evidence="1 2">
    <name type="scientific">Paracoccus haematequi</name>
    <dbReference type="NCBI Taxonomy" id="2491866"/>
    <lineage>
        <taxon>Bacteria</taxon>
        <taxon>Pseudomonadati</taxon>
        <taxon>Pseudomonadota</taxon>
        <taxon>Alphaproteobacteria</taxon>
        <taxon>Rhodobacterales</taxon>
        <taxon>Paracoccaceae</taxon>
        <taxon>Paracoccus</taxon>
    </lineage>
</organism>
<proteinExistence type="predicted"/>
<sequence>MRAAQEVMTVGRFDYAAQALPAMMSPERPGTRG</sequence>
<reference evidence="1 2" key="1">
    <citation type="submission" date="2018-12" db="EMBL/GenBank/DDBJ databases">
        <authorList>
            <person name="Criscuolo A."/>
        </authorList>
    </citation>
    <scope>NUCLEOTIDE SEQUENCE [LARGE SCALE GENOMIC DNA]</scope>
    <source>
        <strain evidence="1">ACIP1116241</strain>
    </source>
</reference>
<keyword evidence="2" id="KW-1185">Reference proteome</keyword>
<evidence type="ECO:0000313" key="1">
    <source>
        <dbReference type="EMBL" id="VDS08628.1"/>
    </source>
</evidence>
<protein>
    <submittedName>
        <fullName evidence="1">Uncharacterized protein</fullName>
    </submittedName>
</protein>
<dbReference type="EMBL" id="UZWE01000029">
    <property type="protein sequence ID" value="VDS08628.1"/>
    <property type="molecule type" value="Genomic_DNA"/>
</dbReference>
<evidence type="ECO:0000313" key="2">
    <source>
        <dbReference type="Proteomes" id="UP000270743"/>
    </source>
</evidence>
<accession>A0A447IM86</accession>
<dbReference type="Proteomes" id="UP000270743">
    <property type="component" value="Unassembled WGS sequence"/>
</dbReference>
<dbReference type="AlphaFoldDB" id="A0A447IM86"/>